<protein>
    <submittedName>
        <fullName evidence="1">NAD-dependent protein deacetylase of SIR2 family</fullName>
    </submittedName>
</protein>
<dbReference type="EMBL" id="AP018694">
    <property type="protein sequence ID" value="BBE18000.1"/>
    <property type="molecule type" value="Genomic_DNA"/>
</dbReference>
<sequence length="289" mass="32717">MKEITTINNNDLAIAKEIIDNCDTVLIGAGTGLSAAAGFLTDDFETFKRLFPGYTRRYGLRTVAEAVSFYFPSAEEHYAFLARYISAFRCSTPPEDVYTNLLDMVKSKPHFVITTTTDGQFVNAGFEKQRIYSPHGDLSFFQCSMPCTKKLVPNRKMVELMLDDLSENPFAIRSSNIPTCPRCGSFLEPNILESVNFNSIPWMQKSTDYIDFLRNSVKGKLVLLELGVGSESSTIIRYPFEYIAANYKNSILIRVNLNDYLTEVPFADKQTLSYRIDIKEFCSSVTQYV</sequence>
<dbReference type="Proteomes" id="UP001193389">
    <property type="component" value="Chromosome"/>
</dbReference>
<dbReference type="KEGG" id="anf:AQPE_2159"/>
<evidence type="ECO:0000313" key="2">
    <source>
        <dbReference type="Proteomes" id="UP001193389"/>
    </source>
</evidence>
<proteinExistence type="predicted"/>
<dbReference type="InterPro" id="IPR029035">
    <property type="entry name" value="DHS-like_NAD/FAD-binding_dom"/>
</dbReference>
<gene>
    <name evidence="1" type="ORF">AQPE_2159</name>
</gene>
<accession>A0A5K7S8X5</accession>
<evidence type="ECO:0000313" key="1">
    <source>
        <dbReference type="EMBL" id="BBE18000.1"/>
    </source>
</evidence>
<dbReference type="AlphaFoldDB" id="A0A5K7S8X5"/>
<dbReference type="SUPFAM" id="SSF52467">
    <property type="entry name" value="DHS-like NAD/FAD-binding domain"/>
    <property type="match status" value="1"/>
</dbReference>
<organism evidence="1 2">
    <name type="scientific">Aquipluma nitroreducens</name>
    <dbReference type="NCBI Taxonomy" id="2010828"/>
    <lineage>
        <taxon>Bacteria</taxon>
        <taxon>Pseudomonadati</taxon>
        <taxon>Bacteroidota</taxon>
        <taxon>Bacteroidia</taxon>
        <taxon>Marinilabiliales</taxon>
        <taxon>Prolixibacteraceae</taxon>
        <taxon>Aquipluma</taxon>
    </lineage>
</organism>
<name>A0A5K7S8X5_9BACT</name>
<keyword evidence="2" id="KW-1185">Reference proteome</keyword>
<dbReference type="RefSeq" id="WP_318350949.1">
    <property type="nucleotide sequence ID" value="NZ_AP018694.1"/>
</dbReference>
<reference evidence="1" key="1">
    <citation type="journal article" date="2020" name="Int. J. Syst. Evol. Microbiol.">
        <title>Aquipluma nitroreducens gen. nov. sp. nov., a novel facultatively anaerobic bacterium isolated from a freshwater lake.</title>
        <authorList>
            <person name="Watanabe M."/>
            <person name="Kojima H."/>
            <person name="Fukui M."/>
        </authorList>
    </citation>
    <scope>NUCLEOTIDE SEQUENCE</scope>
    <source>
        <strain evidence="1">MeG22</strain>
    </source>
</reference>
<dbReference type="Gene3D" id="3.40.50.1220">
    <property type="entry name" value="TPP-binding domain"/>
    <property type="match status" value="1"/>
</dbReference>